<dbReference type="Gene3D" id="3.40.630.10">
    <property type="entry name" value="Zn peptidases"/>
    <property type="match status" value="1"/>
</dbReference>
<gene>
    <name evidence="2" type="ORF">A2Y75_06620</name>
</gene>
<dbReference type="Gene3D" id="2.60.290.11">
    <property type="entry name" value="TM1070-like"/>
    <property type="match status" value="3"/>
</dbReference>
<dbReference type="Proteomes" id="UP000177876">
    <property type="component" value="Unassembled WGS sequence"/>
</dbReference>
<dbReference type="EMBL" id="MELK01000040">
    <property type="protein sequence ID" value="OFW56833.1"/>
    <property type="molecule type" value="Genomic_DNA"/>
</dbReference>
<evidence type="ECO:0000313" key="2">
    <source>
        <dbReference type="EMBL" id="OFW56833.1"/>
    </source>
</evidence>
<dbReference type="AlphaFoldDB" id="A0A1F2WJ25"/>
<evidence type="ECO:0000259" key="1">
    <source>
        <dbReference type="Pfam" id="PF04389"/>
    </source>
</evidence>
<dbReference type="GO" id="GO:0008235">
    <property type="term" value="F:metalloexopeptidase activity"/>
    <property type="evidence" value="ECO:0007669"/>
    <property type="project" value="InterPro"/>
</dbReference>
<feature type="domain" description="Peptidase M28" evidence="1">
    <location>
        <begin position="516"/>
        <end position="709"/>
    </location>
</feature>
<dbReference type="SUPFAM" id="SSF53187">
    <property type="entry name" value="Zn-dependent exopeptidases"/>
    <property type="match status" value="1"/>
</dbReference>
<sequence length="714" mass="76851">MISYRHASSPIVVAIIFLLAIASFGLTGLHPGSSGQTLAADGTCGEASSQASVNWYFAEGYTGQGFQEFLCVFNPQEAASRLKVNLLYNHGSSQSSELDLPPTSRTTLDINALAGGDSEVSLYLEASLPVVAERPMYFTYRGQWKGCTITGGSTSLEQNWYFAEGCTRDGFEEWLLLANPGDEDTAASVFLVLEDGSVTPVIMNLPAHTRQTLLVNQAVGQGRDVGTRVEAAKPICAERVMYFKYHGMWAGGHASSGLSQPRKTYLFAEGYTGGGFEEWLSLYLPGSSGAGADVTLNCLFQAGAEQSLKVHLDPDRRLTLNINQMVGAGKDVSIELSADVPFLAERPMYFNYNGYCRGGHVSKGIESAGTKWYLAEGTTRPGFQTYLCLMNPGSEEARVNVDIAATYPLHPQLSIPGRSRLTIDVNSLGVGPDVSFEIESDKPIAVERPVYHPGTDFEVANAMDSLWDLSVGIGSRVEGTAGDEAAVSCIAGKLQGYGYAVQIQDVPLPNGAHTHNVIAQHPQALNQADYEILLVGAHYDTKTGTGSPGANDNGSGTAVVLELARCFANQPGNFRFVLFGGEEELVTGSGAHHFGSRYYVSHMSQSDKDNFLGAIIVDMVGVGSQLYARTMGIGPMDFCNQLMAYAAAHGRSLPYLHSGSSSDHEAFESAGLPAVWLEYKDDPWYHSPADSFDKIQPAYIENTGTLLENFIRSL</sequence>
<dbReference type="InterPro" id="IPR007484">
    <property type="entry name" value="Peptidase_M28"/>
</dbReference>
<protein>
    <recommendedName>
        <fullName evidence="1">Peptidase M28 domain-containing protein</fullName>
    </recommendedName>
</protein>
<dbReference type="GO" id="GO:0006508">
    <property type="term" value="P:proteolysis"/>
    <property type="evidence" value="ECO:0007669"/>
    <property type="project" value="InterPro"/>
</dbReference>
<dbReference type="PANTHER" id="PTHR12147:SF26">
    <property type="entry name" value="PEPTIDASE M28 DOMAIN-CONTAINING PROTEIN"/>
    <property type="match status" value="1"/>
</dbReference>
<comment type="caution">
    <text evidence="2">The sequence shown here is derived from an EMBL/GenBank/DDBJ whole genome shotgun (WGS) entry which is preliminary data.</text>
</comment>
<name>A0A1F2WJ25_9ACTN</name>
<dbReference type="Pfam" id="PF04389">
    <property type="entry name" value="Peptidase_M28"/>
    <property type="match status" value="1"/>
</dbReference>
<accession>A0A1F2WJ25</accession>
<dbReference type="PANTHER" id="PTHR12147">
    <property type="entry name" value="METALLOPEPTIDASE M28 FAMILY MEMBER"/>
    <property type="match status" value="1"/>
</dbReference>
<dbReference type="InterPro" id="IPR045175">
    <property type="entry name" value="M28_fam"/>
</dbReference>
<reference evidence="2 3" key="1">
    <citation type="journal article" date="2016" name="Nat. Commun.">
        <title>Thousands of microbial genomes shed light on interconnected biogeochemical processes in an aquifer system.</title>
        <authorList>
            <person name="Anantharaman K."/>
            <person name="Brown C.T."/>
            <person name="Hug L.A."/>
            <person name="Sharon I."/>
            <person name="Castelle C.J."/>
            <person name="Probst A.J."/>
            <person name="Thomas B.C."/>
            <person name="Singh A."/>
            <person name="Wilkins M.J."/>
            <person name="Karaoz U."/>
            <person name="Brodie E.L."/>
            <person name="Williams K.H."/>
            <person name="Hubbard S.S."/>
            <person name="Banfield J.F."/>
        </authorList>
    </citation>
    <scope>NUCLEOTIDE SEQUENCE [LARGE SCALE GENOMIC DNA]</scope>
</reference>
<dbReference type="InterPro" id="IPR036698">
    <property type="entry name" value="TM1070-like_sf"/>
</dbReference>
<proteinExistence type="predicted"/>
<dbReference type="STRING" id="1797197.A2Y75_06620"/>
<evidence type="ECO:0000313" key="3">
    <source>
        <dbReference type="Proteomes" id="UP000177876"/>
    </source>
</evidence>
<organism evidence="2 3">
    <name type="scientific">Candidatus Solincola sediminis</name>
    <dbReference type="NCBI Taxonomy" id="1797199"/>
    <lineage>
        <taxon>Bacteria</taxon>
        <taxon>Bacillati</taxon>
        <taxon>Actinomycetota</taxon>
        <taxon>Candidatus Geothermincolia</taxon>
        <taxon>Candidatus Geothermincolales</taxon>
        <taxon>Candidatus Geothermincolaceae</taxon>
        <taxon>Candidatus Solincola</taxon>
    </lineage>
</organism>